<dbReference type="AlphaFoldDB" id="A0A8T2P9H0"/>
<reference evidence="1" key="1">
    <citation type="thesis" date="2021" institute="BYU ScholarsArchive" country="Provo, UT, USA">
        <title>Applications of and Algorithms for Genome Assembly and Genomic Analyses with an Emphasis on Marine Teleosts.</title>
        <authorList>
            <person name="Pickett B.D."/>
        </authorList>
    </citation>
    <scope>NUCLEOTIDE SEQUENCE</scope>
    <source>
        <strain evidence="1">HI-2016</strain>
    </source>
</reference>
<gene>
    <name evidence="1" type="ORF">JZ751_002316</name>
</gene>
<evidence type="ECO:0000313" key="2">
    <source>
        <dbReference type="Proteomes" id="UP000824540"/>
    </source>
</evidence>
<keyword evidence="2" id="KW-1185">Reference proteome</keyword>
<organism evidence="1 2">
    <name type="scientific">Albula glossodonta</name>
    <name type="common">roundjaw bonefish</name>
    <dbReference type="NCBI Taxonomy" id="121402"/>
    <lineage>
        <taxon>Eukaryota</taxon>
        <taxon>Metazoa</taxon>
        <taxon>Chordata</taxon>
        <taxon>Craniata</taxon>
        <taxon>Vertebrata</taxon>
        <taxon>Euteleostomi</taxon>
        <taxon>Actinopterygii</taxon>
        <taxon>Neopterygii</taxon>
        <taxon>Teleostei</taxon>
        <taxon>Albuliformes</taxon>
        <taxon>Albulidae</taxon>
        <taxon>Albula</taxon>
    </lineage>
</organism>
<comment type="caution">
    <text evidence="1">The sequence shown here is derived from an EMBL/GenBank/DDBJ whole genome shotgun (WGS) entry which is preliminary data.</text>
</comment>
<sequence length="90" mass="10297">MPSPPMVLTRINSHDYIVLMAPKESLIEQRKEHPELPLVILKFVTQHHLLCYFGLLFASQASGVVLQLKFREVLTKARDKGNRALHSVLH</sequence>
<dbReference type="EMBL" id="JAFBMS010000011">
    <property type="protein sequence ID" value="KAG9348580.1"/>
    <property type="molecule type" value="Genomic_DNA"/>
</dbReference>
<accession>A0A8T2P9H0</accession>
<name>A0A8T2P9H0_9TELE</name>
<proteinExistence type="predicted"/>
<protein>
    <submittedName>
        <fullName evidence="1">Uncharacterized protein</fullName>
    </submittedName>
</protein>
<evidence type="ECO:0000313" key="1">
    <source>
        <dbReference type="EMBL" id="KAG9348580.1"/>
    </source>
</evidence>
<dbReference type="Proteomes" id="UP000824540">
    <property type="component" value="Unassembled WGS sequence"/>
</dbReference>